<feature type="domain" description="Flagellin N-terminal" evidence="6">
    <location>
        <begin position="3"/>
        <end position="138"/>
    </location>
</feature>
<comment type="similarity">
    <text evidence="1 4">Belongs to the bacterial flagellin family.</text>
</comment>
<dbReference type="InterPro" id="IPR042187">
    <property type="entry name" value="Flagellin_C_sub2"/>
</dbReference>
<keyword evidence="5" id="KW-0175">Coiled coil</keyword>
<dbReference type="RefSeq" id="WP_305993193.1">
    <property type="nucleotide sequence ID" value="NZ_JAVAMP010000010.1"/>
</dbReference>
<sequence>MIINHNITALNTYNQLSNANSSASKSMEKLSSGLRINSASDDAAGLAISEKMRGQIRGLEQASRNAQDGISLIQTAEGALEETQSILQRMRELAVQSANDTNTDDDRAEIQKEIDQLTEEIDRISESTQFNTKGLLNGDSGTKVTENIGDVSGAVSTNDNIQEGMYSVSVTQMATQASLGDEGALGSIGNTGALAVEINGEIISFDSGTTDAEAQANFIAAVNESDLGITASVGVTNGGTVLTADEYGSETITVTGNATALGLGLTTGAGANNTDTGLDIAGSIGGDTTTGTGLTLTSTDGDSIGLQVDISENNTNTSTSLGDIIVDKNDIKTQIGANKDQTMTITINSMSSADLGVNSLDLNSQSGANSAIESIDNAIKSVSGERSKLGSYQNRLDHTINNLGAASENLTAAESRIRDVDMAKEMMSYTKDNILGQAATAMLAQANQLPQGVLQLLG</sequence>
<dbReference type="Pfam" id="PF00700">
    <property type="entry name" value="Flagellin_C"/>
    <property type="match status" value="1"/>
</dbReference>
<evidence type="ECO:0000256" key="5">
    <source>
        <dbReference type="SAM" id="Coils"/>
    </source>
</evidence>
<proteinExistence type="inferred from homology"/>
<keyword evidence="4" id="KW-0964">Secreted</keyword>
<dbReference type="Pfam" id="PF00669">
    <property type="entry name" value="Flagellin_N"/>
    <property type="match status" value="1"/>
</dbReference>
<dbReference type="PANTHER" id="PTHR42792:SF2">
    <property type="entry name" value="FLAGELLIN"/>
    <property type="match status" value="1"/>
</dbReference>
<comment type="caution">
    <text evidence="8">The sequence shown here is derived from an EMBL/GenBank/DDBJ whole genome shotgun (WGS) entry which is preliminary data.</text>
</comment>
<feature type="domain" description="Flagellin C-terminal" evidence="7">
    <location>
        <begin position="372"/>
        <end position="457"/>
    </location>
</feature>
<evidence type="ECO:0000256" key="2">
    <source>
        <dbReference type="ARBA" id="ARBA00020110"/>
    </source>
</evidence>
<keyword evidence="8" id="KW-0282">Flagellum</keyword>
<comment type="subcellular location">
    <subcellularLocation>
        <location evidence="4">Secreted</location>
    </subcellularLocation>
    <subcellularLocation>
        <location evidence="4">Bacterial flagellum</location>
    </subcellularLocation>
</comment>
<keyword evidence="8" id="KW-0966">Cell projection</keyword>
<dbReference type="PANTHER" id="PTHR42792">
    <property type="entry name" value="FLAGELLIN"/>
    <property type="match status" value="1"/>
</dbReference>
<gene>
    <name evidence="8" type="ORF">Q5Y73_17450</name>
</gene>
<evidence type="ECO:0000313" key="9">
    <source>
        <dbReference type="Proteomes" id="UP001231941"/>
    </source>
</evidence>
<reference evidence="8 9" key="1">
    <citation type="submission" date="2023-08" db="EMBL/GenBank/DDBJ databases">
        <authorList>
            <person name="Park J.-S."/>
        </authorList>
    </citation>
    <scope>NUCLEOTIDE SEQUENCE [LARGE SCALE GENOMIC DNA]</scope>
    <source>
        <strain evidence="8 9">2205SS18-9</strain>
    </source>
</reference>
<keyword evidence="9" id="KW-1185">Reference proteome</keyword>
<evidence type="ECO:0000259" key="6">
    <source>
        <dbReference type="Pfam" id="PF00669"/>
    </source>
</evidence>
<dbReference type="InterPro" id="IPR046358">
    <property type="entry name" value="Flagellin_C"/>
</dbReference>
<keyword evidence="8" id="KW-0969">Cilium</keyword>
<evidence type="ECO:0000256" key="1">
    <source>
        <dbReference type="ARBA" id="ARBA00005709"/>
    </source>
</evidence>
<dbReference type="Gene3D" id="3.30.70.2120">
    <property type="match status" value="1"/>
</dbReference>
<evidence type="ECO:0000313" key="8">
    <source>
        <dbReference type="EMBL" id="MDP5275887.1"/>
    </source>
</evidence>
<dbReference type="SUPFAM" id="SSF64518">
    <property type="entry name" value="Phase 1 flagellin"/>
    <property type="match status" value="1"/>
</dbReference>
<feature type="coiled-coil region" evidence="5">
    <location>
        <begin position="73"/>
        <end position="127"/>
    </location>
</feature>
<evidence type="ECO:0000256" key="3">
    <source>
        <dbReference type="ARBA" id="ARBA00023143"/>
    </source>
</evidence>
<evidence type="ECO:0000256" key="4">
    <source>
        <dbReference type="RuleBase" id="RU362073"/>
    </source>
</evidence>
<dbReference type="Gene3D" id="6.10.10.10">
    <property type="entry name" value="Flagellar export chaperone, C-terminal domain"/>
    <property type="match status" value="1"/>
</dbReference>
<evidence type="ECO:0000259" key="7">
    <source>
        <dbReference type="Pfam" id="PF00700"/>
    </source>
</evidence>
<dbReference type="PRINTS" id="PR00207">
    <property type="entry name" value="FLAGELLIN"/>
</dbReference>
<keyword evidence="3 4" id="KW-0975">Bacterial flagellum</keyword>
<dbReference type="InterPro" id="IPR001029">
    <property type="entry name" value="Flagellin_N"/>
</dbReference>
<comment type="function">
    <text evidence="4">Flagellin is the subunit protein which polymerizes to form the filaments of bacterial flagella.</text>
</comment>
<protein>
    <recommendedName>
        <fullName evidence="2 4">Flagellin</fullName>
    </recommendedName>
</protein>
<dbReference type="Gene3D" id="1.20.1330.10">
    <property type="entry name" value="f41 fragment of flagellin, N-terminal domain"/>
    <property type="match status" value="2"/>
</dbReference>
<dbReference type="InterPro" id="IPR001492">
    <property type="entry name" value="Flagellin"/>
</dbReference>
<name>A0ABT9J2P9_9BACL</name>
<accession>A0ABT9J2P9</accession>
<dbReference type="Proteomes" id="UP001231941">
    <property type="component" value="Unassembled WGS sequence"/>
</dbReference>
<organism evidence="8 9">
    <name type="scientific">Chengkuizengella axinellae</name>
    <dbReference type="NCBI Taxonomy" id="3064388"/>
    <lineage>
        <taxon>Bacteria</taxon>
        <taxon>Bacillati</taxon>
        <taxon>Bacillota</taxon>
        <taxon>Bacilli</taxon>
        <taxon>Bacillales</taxon>
        <taxon>Paenibacillaceae</taxon>
        <taxon>Chengkuizengella</taxon>
    </lineage>
</organism>
<dbReference type="EMBL" id="JAVAMP010000010">
    <property type="protein sequence ID" value="MDP5275887.1"/>
    <property type="molecule type" value="Genomic_DNA"/>
</dbReference>